<dbReference type="GO" id="GO:0006355">
    <property type="term" value="P:regulation of DNA-templated transcription"/>
    <property type="evidence" value="ECO:0007669"/>
    <property type="project" value="InterPro"/>
</dbReference>
<dbReference type="SMART" id="SM00448">
    <property type="entry name" value="REC"/>
    <property type="match status" value="1"/>
</dbReference>
<dbReference type="GO" id="GO:0005829">
    <property type="term" value="C:cytosol"/>
    <property type="evidence" value="ECO:0007669"/>
    <property type="project" value="TreeGrafter"/>
</dbReference>
<gene>
    <name evidence="16" type="ORF">LKD32_03225</name>
</gene>
<evidence type="ECO:0000256" key="5">
    <source>
        <dbReference type="ARBA" id="ARBA00023026"/>
    </source>
</evidence>
<comment type="function">
    <text evidence="10">Member of the two-component regulatory system HssS/HssR involved in intracellular heme homeostasis and tempering of staphylococcal virulence. Phosphorylated HssR binds to a direct repeat sequence within hrtAB promoter and activates the expression of hrtAB, an efflux pump, in response to extracellular heme, hemin, hemoglobin or blood.</text>
</comment>
<keyword evidence="7" id="KW-0010">Activator</keyword>
<proteinExistence type="predicted"/>
<keyword evidence="5" id="KW-0843">Virulence</keyword>
<evidence type="ECO:0000256" key="8">
    <source>
        <dbReference type="ARBA" id="ARBA00023163"/>
    </source>
</evidence>
<evidence type="ECO:0000256" key="3">
    <source>
        <dbReference type="ARBA" id="ARBA00022490"/>
    </source>
</evidence>
<dbReference type="AlphaFoldDB" id="A0AAE3ALF6"/>
<dbReference type="CDD" id="cd00383">
    <property type="entry name" value="trans_reg_C"/>
    <property type="match status" value="1"/>
</dbReference>
<dbReference type="InterPro" id="IPR001789">
    <property type="entry name" value="Sig_transdc_resp-reg_receiver"/>
</dbReference>
<evidence type="ECO:0000256" key="9">
    <source>
        <dbReference type="ARBA" id="ARBA00024867"/>
    </source>
</evidence>
<evidence type="ECO:0000313" key="17">
    <source>
        <dbReference type="Proteomes" id="UP001198962"/>
    </source>
</evidence>
<evidence type="ECO:0000256" key="7">
    <source>
        <dbReference type="ARBA" id="ARBA00023159"/>
    </source>
</evidence>
<comment type="caution">
    <text evidence="16">The sequence shown here is derived from an EMBL/GenBank/DDBJ whole genome shotgun (WGS) entry which is preliminary data.</text>
</comment>
<dbReference type="Gene3D" id="3.40.50.2300">
    <property type="match status" value="1"/>
</dbReference>
<name>A0AAE3ALF6_9FIRM</name>
<dbReference type="InterPro" id="IPR036388">
    <property type="entry name" value="WH-like_DNA-bd_sf"/>
</dbReference>
<evidence type="ECO:0000256" key="6">
    <source>
        <dbReference type="ARBA" id="ARBA00023125"/>
    </source>
</evidence>
<keyword evidence="17" id="KW-1185">Reference proteome</keyword>
<comment type="function">
    <text evidence="9">May play the central regulatory role in sporulation. It may be an element of the effector pathway responsible for the activation of sporulation genes in response to nutritional stress. Spo0A may act in concert with spo0H (a sigma factor) to control the expression of some genes that are critical to the sporulation process.</text>
</comment>
<sequence>MINILIAEDDTSLCRLYSIVLEKAGYHTFCANDGQEAWDTLDREHIDLVITDIMMPVMDGYEFVRLLRRTNPVIPILMITAKNDFPSKSLGFSVGTDDYMTKPVDLDEMVLRVRALLRRSHIFAERSLHIGNTTLSYDSLTVETAGETITLPQKEFFLLYKFLSYPDKIFTRLQLMDEIWGRDSNSDAQTIDVHVNRLRRRFPDNPDFEIITVRGLGYKGVVKR</sequence>
<dbReference type="PROSITE" id="PS50110">
    <property type="entry name" value="RESPONSE_REGULATORY"/>
    <property type="match status" value="1"/>
</dbReference>
<evidence type="ECO:0000256" key="10">
    <source>
        <dbReference type="ARBA" id="ARBA00037471"/>
    </source>
</evidence>
<protein>
    <recommendedName>
        <fullName evidence="11">Heme response regulator HssR</fullName>
    </recommendedName>
    <alternativeName>
        <fullName evidence="2">Stage 0 sporulation protein A homolog</fullName>
    </alternativeName>
</protein>
<dbReference type="Pfam" id="PF00072">
    <property type="entry name" value="Response_reg"/>
    <property type="match status" value="1"/>
</dbReference>
<dbReference type="Proteomes" id="UP001198962">
    <property type="component" value="Unassembled WGS sequence"/>
</dbReference>
<dbReference type="CDD" id="cd17574">
    <property type="entry name" value="REC_OmpR"/>
    <property type="match status" value="1"/>
</dbReference>
<keyword evidence="4" id="KW-0805">Transcription regulation</keyword>
<dbReference type="GO" id="GO:0032993">
    <property type="term" value="C:protein-DNA complex"/>
    <property type="evidence" value="ECO:0007669"/>
    <property type="project" value="TreeGrafter"/>
</dbReference>
<dbReference type="InterPro" id="IPR011006">
    <property type="entry name" value="CheY-like_superfamily"/>
</dbReference>
<evidence type="ECO:0000256" key="4">
    <source>
        <dbReference type="ARBA" id="ARBA00023015"/>
    </source>
</evidence>
<dbReference type="InterPro" id="IPR039420">
    <property type="entry name" value="WalR-like"/>
</dbReference>
<feature type="domain" description="Response regulatory" evidence="14">
    <location>
        <begin position="3"/>
        <end position="117"/>
    </location>
</feature>
<dbReference type="RefSeq" id="WP_308450671.1">
    <property type="nucleotide sequence ID" value="NZ_JAJEPU010000006.1"/>
</dbReference>
<keyword evidence="6 13" id="KW-0238">DNA-binding</keyword>
<dbReference type="PANTHER" id="PTHR48111:SF49">
    <property type="entry name" value="HEME RESPONSE REGULATOR HSSR"/>
    <property type="match status" value="1"/>
</dbReference>
<dbReference type="GO" id="GO:0000156">
    <property type="term" value="F:phosphorelay response regulator activity"/>
    <property type="evidence" value="ECO:0007669"/>
    <property type="project" value="TreeGrafter"/>
</dbReference>
<dbReference type="EMBL" id="JAJEPU010000006">
    <property type="protein sequence ID" value="MCC2163903.1"/>
    <property type="molecule type" value="Genomic_DNA"/>
</dbReference>
<evidence type="ECO:0000259" key="15">
    <source>
        <dbReference type="PROSITE" id="PS51755"/>
    </source>
</evidence>
<feature type="domain" description="OmpR/PhoB-type" evidence="15">
    <location>
        <begin position="125"/>
        <end position="222"/>
    </location>
</feature>
<dbReference type="GO" id="GO:0000976">
    <property type="term" value="F:transcription cis-regulatory region binding"/>
    <property type="evidence" value="ECO:0007669"/>
    <property type="project" value="TreeGrafter"/>
</dbReference>
<keyword evidence="8" id="KW-0804">Transcription</keyword>
<dbReference type="SMART" id="SM00862">
    <property type="entry name" value="Trans_reg_C"/>
    <property type="match status" value="1"/>
</dbReference>
<feature type="modified residue" description="4-aspartylphosphate" evidence="12">
    <location>
        <position position="52"/>
    </location>
</feature>
<evidence type="ECO:0000313" key="16">
    <source>
        <dbReference type="EMBL" id="MCC2163903.1"/>
    </source>
</evidence>
<dbReference type="PANTHER" id="PTHR48111">
    <property type="entry name" value="REGULATOR OF RPOS"/>
    <property type="match status" value="1"/>
</dbReference>
<comment type="subcellular location">
    <subcellularLocation>
        <location evidence="1">Cytoplasm</location>
    </subcellularLocation>
</comment>
<reference evidence="16" key="1">
    <citation type="submission" date="2021-10" db="EMBL/GenBank/DDBJ databases">
        <title>Anaerobic single-cell dispensing facilitates the cultivation of human gut bacteria.</title>
        <authorList>
            <person name="Afrizal A."/>
        </authorList>
    </citation>
    <scope>NUCLEOTIDE SEQUENCE</scope>
    <source>
        <strain evidence="16">CLA-AA-H274</strain>
    </source>
</reference>
<dbReference type="InterPro" id="IPR001867">
    <property type="entry name" value="OmpR/PhoB-type_DNA-bd"/>
</dbReference>
<feature type="DNA-binding region" description="OmpR/PhoB-type" evidence="13">
    <location>
        <begin position="125"/>
        <end position="222"/>
    </location>
</feature>
<dbReference type="PROSITE" id="PS51755">
    <property type="entry name" value="OMPR_PHOB"/>
    <property type="match status" value="1"/>
</dbReference>
<evidence type="ECO:0000256" key="12">
    <source>
        <dbReference type="PROSITE-ProRule" id="PRU00169"/>
    </source>
</evidence>
<evidence type="ECO:0000256" key="2">
    <source>
        <dbReference type="ARBA" id="ARBA00018672"/>
    </source>
</evidence>
<evidence type="ECO:0000256" key="13">
    <source>
        <dbReference type="PROSITE-ProRule" id="PRU01091"/>
    </source>
</evidence>
<keyword evidence="12" id="KW-0597">Phosphoprotein</keyword>
<dbReference type="Pfam" id="PF00486">
    <property type="entry name" value="Trans_reg_C"/>
    <property type="match status" value="1"/>
</dbReference>
<evidence type="ECO:0000259" key="14">
    <source>
        <dbReference type="PROSITE" id="PS50110"/>
    </source>
</evidence>
<dbReference type="SUPFAM" id="SSF52172">
    <property type="entry name" value="CheY-like"/>
    <property type="match status" value="1"/>
</dbReference>
<evidence type="ECO:0000256" key="11">
    <source>
        <dbReference type="ARBA" id="ARBA00039976"/>
    </source>
</evidence>
<evidence type="ECO:0000256" key="1">
    <source>
        <dbReference type="ARBA" id="ARBA00004496"/>
    </source>
</evidence>
<dbReference type="Gene3D" id="1.10.10.10">
    <property type="entry name" value="Winged helix-like DNA-binding domain superfamily/Winged helix DNA-binding domain"/>
    <property type="match status" value="1"/>
</dbReference>
<keyword evidence="3" id="KW-0963">Cytoplasm</keyword>
<accession>A0AAE3ALF6</accession>
<organism evidence="16 17">
    <name type="scientific">Brotaphodocola catenula</name>
    <dbReference type="NCBI Taxonomy" id="2885361"/>
    <lineage>
        <taxon>Bacteria</taxon>
        <taxon>Bacillati</taxon>
        <taxon>Bacillota</taxon>
        <taxon>Clostridia</taxon>
        <taxon>Lachnospirales</taxon>
        <taxon>Lachnospiraceae</taxon>
        <taxon>Brotaphodocola</taxon>
    </lineage>
</organism>